<dbReference type="InterPro" id="IPR045759">
    <property type="entry name" value="Ap4A_phos1/2_N"/>
</dbReference>
<evidence type="ECO:0000313" key="5">
    <source>
        <dbReference type="Proteomes" id="UP000245591"/>
    </source>
</evidence>
<dbReference type="Pfam" id="PF19327">
    <property type="entry name" value="Ap4A_phos_N"/>
    <property type="match status" value="1"/>
</dbReference>
<dbReference type="EMBL" id="MBFU01000331">
    <property type="protein sequence ID" value="PWA00527.1"/>
    <property type="molecule type" value="Genomic_DNA"/>
</dbReference>
<dbReference type="Pfam" id="PF09830">
    <property type="entry name" value="ATP_transf"/>
    <property type="match status" value="1"/>
</dbReference>
<name>A0A2U1J622_SMIAN</name>
<organism evidence="4 5">
    <name type="scientific">Smittium angustum</name>
    <dbReference type="NCBI Taxonomy" id="133377"/>
    <lineage>
        <taxon>Eukaryota</taxon>
        <taxon>Fungi</taxon>
        <taxon>Fungi incertae sedis</taxon>
        <taxon>Zoopagomycota</taxon>
        <taxon>Kickxellomycotina</taxon>
        <taxon>Harpellomycetes</taxon>
        <taxon>Harpellales</taxon>
        <taxon>Legeriomycetaceae</taxon>
        <taxon>Smittium</taxon>
    </lineage>
</organism>
<proteinExistence type="predicted"/>
<dbReference type="SUPFAM" id="SSF54197">
    <property type="entry name" value="HIT-like"/>
    <property type="match status" value="1"/>
</dbReference>
<protein>
    <submittedName>
        <fullName evidence="4">Uncharacterized protein</fullName>
    </submittedName>
</protein>
<dbReference type="GO" id="GO:0009117">
    <property type="term" value="P:nucleotide metabolic process"/>
    <property type="evidence" value="ECO:0007669"/>
    <property type="project" value="InterPro"/>
</dbReference>
<dbReference type="PANTHER" id="PTHR38420">
    <property type="entry name" value="AP-4-A PHOSPHORYLASE II"/>
    <property type="match status" value="1"/>
</dbReference>
<dbReference type="InterPro" id="IPR019200">
    <property type="entry name" value="ATP_adenylylTrfase_C"/>
</dbReference>
<evidence type="ECO:0000259" key="2">
    <source>
        <dbReference type="Pfam" id="PF09830"/>
    </source>
</evidence>
<feature type="domain" description="Ap4A phosphorylase 1/2 N-terminal" evidence="3">
    <location>
        <begin position="5"/>
        <end position="159"/>
    </location>
</feature>
<dbReference type="PANTHER" id="PTHR38420:SF1">
    <property type="entry name" value="PUTATIVE (AFU_ORTHOLOGUE AFUA_5G14690)-RELATED"/>
    <property type="match status" value="1"/>
</dbReference>
<feature type="active site" description="Nucleophile" evidence="1">
    <location>
        <position position="147"/>
    </location>
</feature>
<dbReference type="InterPro" id="IPR009163">
    <property type="entry name" value="Ap4A_phos1/2"/>
</dbReference>
<sequence length="319" mass="36004">MNYLNTIKTAYYKAINSGNLIFFDSSLLLLTEKNVKFEVRVAPILAKMADTGPDEKKKSKTFVNPFMNLEKELVLKQIEPGYNLIMNKFCLIPYHLLLTAKTFIEQGTPLDRIDFDAILNVISDIHEPTVTFYNSGNDSGASQPHKHLQIVPLTTGLEDSPIVQLWMRSNPKQDQVWVSPDINFVHWGVRLDSEKIGSLSRDKSKIDEVSKYLESEYLKLLQNLVNFWKTKDGSTNSSTVSTSFDPQQTFDMSYNFILTKSAMILIPRSTRETSGIPINSLAFAGLLLCKTEEQSKLVNEEGPLKILGLSGFPFLSSHI</sequence>
<feature type="domain" description="ATP adenylyltransferase C-terminal" evidence="2">
    <location>
        <begin position="181"/>
        <end position="313"/>
    </location>
</feature>
<dbReference type="AlphaFoldDB" id="A0A2U1J622"/>
<comment type="caution">
    <text evidence="4">The sequence shown here is derived from an EMBL/GenBank/DDBJ whole genome shotgun (WGS) entry which is preliminary data.</text>
</comment>
<evidence type="ECO:0000256" key="1">
    <source>
        <dbReference type="PIRSR" id="PIRSR000846-1"/>
    </source>
</evidence>
<dbReference type="GO" id="GO:0005524">
    <property type="term" value="F:ATP binding"/>
    <property type="evidence" value="ECO:0007669"/>
    <property type="project" value="InterPro"/>
</dbReference>
<evidence type="ECO:0000259" key="3">
    <source>
        <dbReference type="Pfam" id="PF19327"/>
    </source>
</evidence>
<dbReference type="InterPro" id="IPR043171">
    <property type="entry name" value="Ap4A_phos1/2-like"/>
</dbReference>
<gene>
    <name evidence="4" type="ORF">BB558_003415</name>
</gene>
<dbReference type="InterPro" id="IPR036265">
    <property type="entry name" value="HIT-like_sf"/>
</dbReference>
<accession>A0A2U1J622</accession>
<dbReference type="Proteomes" id="UP000245591">
    <property type="component" value="Unassembled WGS sequence"/>
</dbReference>
<dbReference type="GO" id="GO:0003877">
    <property type="term" value="F:ATP:ADP adenylyltransferase activity"/>
    <property type="evidence" value="ECO:0007669"/>
    <property type="project" value="InterPro"/>
</dbReference>
<evidence type="ECO:0000313" key="4">
    <source>
        <dbReference type="EMBL" id="PWA00527.1"/>
    </source>
</evidence>
<reference evidence="4 5" key="1">
    <citation type="journal article" date="2018" name="MBio">
        <title>Comparative Genomics Reveals the Core Gene Toolbox for the Fungus-Insect Symbiosis.</title>
        <authorList>
            <person name="Wang Y."/>
            <person name="Stata M."/>
            <person name="Wang W."/>
            <person name="Stajich J.E."/>
            <person name="White M.M."/>
            <person name="Moncalvo J.M."/>
        </authorList>
    </citation>
    <scope>NUCLEOTIDE SEQUENCE [LARGE SCALE GENOMIC DNA]</scope>
    <source>
        <strain evidence="4 5">AUS-126-30</strain>
    </source>
</reference>
<dbReference type="Gene3D" id="3.30.428.70">
    <property type="match status" value="1"/>
</dbReference>
<dbReference type="PIRSF" id="PIRSF000846">
    <property type="entry name" value="ATP_adenylyltr"/>
    <property type="match status" value="1"/>
</dbReference>
<keyword evidence="5" id="KW-1185">Reference proteome</keyword>